<accession>A0A137P5S4</accession>
<comment type="subcellular location">
    <subcellularLocation>
        <location evidence="1 5 6">Nucleus</location>
    </subcellularLocation>
</comment>
<evidence type="ECO:0000256" key="2">
    <source>
        <dbReference type="ARBA" id="ARBA00023125"/>
    </source>
</evidence>
<organism evidence="8 9">
    <name type="scientific">Conidiobolus coronatus (strain ATCC 28846 / CBS 209.66 / NRRL 28638)</name>
    <name type="common">Delacroixia coronata</name>
    <dbReference type="NCBI Taxonomy" id="796925"/>
    <lineage>
        <taxon>Eukaryota</taxon>
        <taxon>Fungi</taxon>
        <taxon>Fungi incertae sedis</taxon>
        <taxon>Zoopagomycota</taxon>
        <taxon>Entomophthoromycotina</taxon>
        <taxon>Entomophthoromycetes</taxon>
        <taxon>Entomophthorales</taxon>
        <taxon>Ancylistaceae</taxon>
        <taxon>Conidiobolus</taxon>
    </lineage>
</organism>
<dbReference type="Gene3D" id="1.10.10.60">
    <property type="entry name" value="Homeodomain-like"/>
    <property type="match status" value="1"/>
</dbReference>
<sequence length="53" mass="6240">RKRANAKQLEVLQQIYEVNKFPNAILREQLAKQLGMTTRGVQIWFQNQRQGAK</sequence>
<feature type="non-terminal residue" evidence="8">
    <location>
        <position position="53"/>
    </location>
</feature>
<dbReference type="Proteomes" id="UP000070444">
    <property type="component" value="Unassembled WGS sequence"/>
</dbReference>
<dbReference type="InterPro" id="IPR009057">
    <property type="entry name" value="Homeodomain-like_sf"/>
</dbReference>
<evidence type="ECO:0000256" key="6">
    <source>
        <dbReference type="RuleBase" id="RU000682"/>
    </source>
</evidence>
<dbReference type="PROSITE" id="PS50071">
    <property type="entry name" value="HOMEOBOX_2"/>
    <property type="match status" value="1"/>
</dbReference>
<dbReference type="OMA" id="NKLNMSP"/>
<dbReference type="InterPro" id="IPR051000">
    <property type="entry name" value="Homeobox_DNA-bind_prot"/>
</dbReference>
<evidence type="ECO:0000313" key="8">
    <source>
        <dbReference type="EMBL" id="KXN70368.1"/>
    </source>
</evidence>
<proteinExistence type="predicted"/>
<evidence type="ECO:0000256" key="5">
    <source>
        <dbReference type="PROSITE-ProRule" id="PRU00108"/>
    </source>
</evidence>
<dbReference type="GO" id="GO:0005634">
    <property type="term" value="C:nucleus"/>
    <property type="evidence" value="ECO:0007669"/>
    <property type="project" value="UniProtKB-SubCell"/>
</dbReference>
<gene>
    <name evidence="8" type="ORF">CONCODRAFT_23001</name>
</gene>
<keyword evidence="2 5" id="KW-0238">DNA-binding</keyword>
<evidence type="ECO:0000256" key="3">
    <source>
        <dbReference type="ARBA" id="ARBA00023155"/>
    </source>
</evidence>
<evidence type="ECO:0000256" key="4">
    <source>
        <dbReference type="ARBA" id="ARBA00023242"/>
    </source>
</evidence>
<reference evidence="8 9" key="1">
    <citation type="journal article" date="2015" name="Genome Biol. Evol.">
        <title>Phylogenomic analyses indicate that early fungi evolved digesting cell walls of algal ancestors of land plants.</title>
        <authorList>
            <person name="Chang Y."/>
            <person name="Wang S."/>
            <person name="Sekimoto S."/>
            <person name="Aerts A.L."/>
            <person name="Choi C."/>
            <person name="Clum A."/>
            <person name="LaButti K.M."/>
            <person name="Lindquist E.A."/>
            <person name="Yee Ngan C."/>
            <person name="Ohm R.A."/>
            <person name="Salamov A.A."/>
            <person name="Grigoriev I.V."/>
            <person name="Spatafora J.W."/>
            <person name="Berbee M.L."/>
        </authorList>
    </citation>
    <scope>NUCLEOTIDE SEQUENCE [LARGE SCALE GENOMIC DNA]</scope>
    <source>
        <strain evidence="8 9">NRRL 28638</strain>
    </source>
</reference>
<keyword evidence="4 5" id="KW-0539">Nucleus</keyword>
<dbReference type="EMBL" id="KQ964504">
    <property type="protein sequence ID" value="KXN70368.1"/>
    <property type="molecule type" value="Genomic_DNA"/>
</dbReference>
<dbReference type="PROSITE" id="PS00027">
    <property type="entry name" value="HOMEOBOX_1"/>
    <property type="match status" value="1"/>
</dbReference>
<evidence type="ECO:0000313" key="9">
    <source>
        <dbReference type="Proteomes" id="UP000070444"/>
    </source>
</evidence>
<dbReference type="AlphaFoldDB" id="A0A137P5S4"/>
<feature type="non-terminal residue" evidence="8">
    <location>
        <position position="1"/>
    </location>
</feature>
<dbReference type="PANTHER" id="PTHR24324">
    <property type="entry name" value="HOMEOBOX PROTEIN HHEX"/>
    <property type="match status" value="1"/>
</dbReference>
<dbReference type="CDD" id="cd00086">
    <property type="entry name" value="homeodomain"/>
    <property type="match status" value="1"/>
</dbReference>
<dbReference type="SMART" id="SM00389">
    <property type="entry name" value="HOX"/>
    <property type="match status" value="1"/>
</dbReference>
<protein>
    <recommendedName>
        <fullName evidence="7">Homeobox domain-containing protein</fullName>
    </recommendedName>
</protein>
<dbReference type="InterPro" id="IPR017970">
    <property type="entry name" value="Homeobox_CS"/>
</dbReference>
<dbReference type="STRING" id="796925.A0A137P5S4"/>
<dbReference type="GO" id="GO:0000978">
    <property type="term" value="F:RNA polymerase II cis-regulatory region sequence-specific DNA binding"/>
    <property type="evidence" value="ECO:0007669"/>
    <property type="project" value="TreeGrafter"/>
</dbReference>
<dbReference type="OrthoDB" id="6159439at2759"/>
<dbReference type="InterPro" id="IPR001356">
    <property type="entry name" value="HD"/>
</dbReference>
<keyword evidence="9" id="KW-1185">Reference proteome</keyword>
<feature type="domain" description="Homeobox" evidence="7">
    <location>
        <begin position="1"/>
        <end position="53"/>
    </location>
</feature>
<dbReference type="PANTHER" id="PTHR24324:SF5">
    <property type="entry name" value="HEMATOPOIETICALLY-EXPRESSED HOMEOBOX PROTEIN HHEX"/>
    <property type="match status" value="1"/>
</dbReference>
<dbReference type="GO" id="GO:0030154">
    <property type="term" value="P:cell differentiation"/>
    <property type="evidence" value="ECO:0007669"/>
    <property type="project" value="TreeGrafter"/>
</dbReference>
<evidence type="ECO:0000256" key="1">
    <source>
        <dbReference type="ARBA" id="ARBA00004123"/>
    </source>
</evidence>
<name>A0A137P5S4_CONC2</name>
<keyword evidence="3 5" id="KW-0371">Homeobox</keyword>
<dbReference type="SUPFAM" id="SSF46689">
    <property type="entry name" value="Homeodomain-like"/>
    <property type="match status" value="1"/>
</dbReference>
<dbReference type="GO" id="GO:0000981">
    <property type="term" value="F:DNA-binding transcription factor activity, RNA polymerase II-specific"/>
    <property type="evidence" value="ECO:0007669"/>
    <property type="project" value="InterPro"/>
</dbReference>
<evidence type="ECO:0000259" key="7">
    <source>
        <dbReference type="PROSITE" id="PS50071"/>
    </source>
</evidence>
<dbReference type="Pfam" id="PF00046">
    <property type="entry name" value="Homeodomain"/>
    <property type="match status" value="1"/>
</dbReference>